<dbReference type="InterPro" id="IPR050833">
    <property type="entry name" value="Poly_Biosynth_Transport"/>
</dbReference>
<keyword evidence="8" id="KW-1185">Reference proteome</keyword>
<organism evidence="7 8">
    <name type="scientific">Solibaculum intestinale</name>
    <dbReference type="NCBI Taxonomy" id="3133165"/>
    <lineage>
        <taxon>Bacteria</taxon>
        <taxon>Bacillati</taxon>
        <taxon>Bacillota</taxon>
        <taxon>Clostridia</taxon>
        <taxon>Eubacteriales</taxon>
        <taxon>Oscillospiraceae</taxon>
        <taxon>Solibaculum</taxon>
    </lineage>
</organism>
<feature type="transmembrane region" description="Helical" evidence="6">
    <location>
        <begin position="89"/>
        <end position="110"/>
    </location>
</feature>
<feature type="transmembrane region" description="Helical" evidence="6">
    <location>
        <begin position="276"/>
        <end position="297"/>
    </location>
</feature>
<dbReference type="Proteomes" id="UP001489509">
    <property type="component" value="Unassembled WGS sequence"/>
</dbReference>
<evidence type="ECO:0000256" key="3">
    <source>
        <dbReference type="ARBA" id="ARBA00022692"/>
    </source>
</evidence>
<comment type="subcellular location">
    <subcellularLocation>
        <location evidence="1">Cell membrane</location>
        <topology evidence="1">Multi-pass membrane protein</topology>
    </subcellularLocation>
</comment>
<evidence type="ECO:0000256" key="5">
    <source>
        <dbReference type="ARBA" id="ARBA00023136"/>
    </source>
</evidence>
<evidence type="ECO:0000313" key="7">
    <source>
        <dbReference type="EMBL" id="MEQ2440403.1"/>
    </source>
</evidence>
<evidence type="ECO:0000256" key="4">
    <source>
        <dbReference type="ARBA" id="ARBA00022989"/>
    </source>
</evidence>
<evidence type="ECO:0000256" key="2">
    <source>
        <dbReference type="ARBA" id="ARBA00022475"/>
    </source>
</evidence>
<keyword evidence="2" id="KW-1003">Cell membrane</keyword>
<dbReference type="PANTHER" id="PTHR30250:SF21">
    <property type="entry name" value="LIPID II FLIPPASE MURJ"/>
    <property type="match status" value="1"/>
</dbReference>
<dbReference type="RefSeq" id="WP_349218945.1">
    <property type="nucleotide sequence ID" value="NZ_JBBMFD010000007.1"/>
</dbReference>
<name>A0ABV1DZB9_9FIRM</name>
<feature type="transmembrane region" description="Helical" evidence="6">
    <location>
        <begin position="409"/>
        <end position="430"/>
    </location>
</feature>
<proteinExistence type="predicted"/>
<feature type="transmembrane region" description="Helical" evidence="6">
    <location>
        <begin position="227"/>
        <end position="247"/>
    </location>
</feature>
<keyword evidence="3 6" id="KW-0812">Transmembrane</keyword>
<dbReference type="InterPro" id="IPR024923">
    <property type="entry name" value="PG_synth_SpoVB"/>
</dbReference>
<sequence length="517" mass="56638">MKKRAFLISGLVMTATALFLKTVDISYTVYISNKIGAEGMGLYQLIVSVYCLFITVSTSGISLAVTRLTTEESAKGNENTARYAMRKCVALSMLLSVTAGSVLFCSAGLIGNQWLADSRTVLSLRVLAFALPFLAVSSCFNGYFLAKRRVVKSSAAQIFEQFAGMAATILVITLFMPDSLEYACCAIVIGSVASEVLSCLFVFVLYCFEKRRTGTDQPTKRGVFKRIFAIILPVSASSYLRNGLITLENTMIPAGLKKHGASTEGSLSVFGMLKGMVMPILFFPAAFLSSFTSLLIPEISEANAVKNKRRISSIASRAFQITLLFSIVMTSIYICFSDELGLAIYNSKDCGHLLKLLAPLVPLMYLDNVVDGMLKGLGEQLSTLRTNTIDSVIRIGLIWWLIPMKGVEGYLIVLYFSNVLNSLLSISRLVKVSQIKLNVSCWILRPALCAALSSLSVSLSFRLIPHFLSQPAWFMAIEQIAATLLLYALLLPITGCFNGEDLRWFQSIFKASAGRRE</sequence>
<feature type="transmembrane region" description="Helical" evidence="6">
    <location>
        <begin position="182"/>
        <end position="206"/>
    </location>
</feature>
<accession>A0ABV1DZB9</accession>
<feature type="transmembrane region" description="Helical" evidence="6">
    <location>
        <begin position="41"/>
        <end position="68"/>
    </location>
</feature>
<evidence type="ECO:0000256" key="6">
    <source>
        <dbReference type="SAM" id="Phobius"/>
    </source>
</evidence>
<protein>
    <submittedName>
        <fullName evidence="7">Polysaccharide biosynthesis protein</fullName>
    </submittedName>
</protein>
<keyword evidence="4 6" id="KW-1133">Transmembrane helix</keyword>
<feature type="transmembrane region" description="Helical" evidence="6">
    <location>
        <begin position="318"/>
        <end position="336"/>
    </location>
</feature>
<keyword evidence="5 6" id="KW-0472">Membrane</keyword>
<dbReference type="EMBL" id="JBBMFD010000007">
    <property type="protein sequence ID" value="MEQ2440403.1"/>
    <property type="molecule type" value="Genomic_DNA"/>
</dbReference>
<dbReference type="PANTHER" id="PTHR30250">
    <property type="entry name" value="PST FAMILY PREDICTED COLANIC ACID TRANSPORTER"/>
    <property type="match status" value="1"/>
</dbReference>
<evidence type="ECO:0000313" key="8">
    <source>
        <dbReference type="Proteomes" id="UP001489509"/>
    </source>
</evidence>
<dbReference type="CDD" id="cd13124">
    <property type="entry name" value="MATE_SpoVB_like"/>
    <property type="match status" value="1"/>
</dbReference>
<evidence type="ECO:0000256" key="1">
    <source>
        <dbReference type="ARBA" id="ARBA00004651"/>
    </source>
</evidence>
<feature type="transmembrane region" description="Helical" evidence="6">
    <location>
        <begin position="442"/>
        <end position="461"/>
    </location>
</feature>
<dbReference type="PIRSF" id="PIRSF038958">
    <property type="entry name" value="PG_synth_SpoVB"/>
    <property type="match status" value="1"/>
</dbReference>
<reference evidence="7 8" key="1">
    <citation type="submission" date="2024-03" db="EMBL/GenBank/DDBJ databases">
        <title>Human intestinal bacterial collection.</title>
        <authorList>
            <person name="Pauvert C."/>
            <person name="Hitch T.C.A."/>
            <person name="Clavel T."/>
        </authorList>
    </citation>
    <scope>NUCLEOTIDE SEQUENCE [LARGE SCALE GENOMIC DNA]</scope>
    <source>
        <strain evidence="7 8">CLA-JM-H44</strain>
    </source>
</reference>
<feature type="transmembrane region" description="Helical" evidence="6">
    <location>
        <begin position="473"/>
        <end position="497"/>
    </location>
</feature>
<gene>
    <name evidence="7" type="ORF">WMO26_06130</name>
</gene>
<comment type="caution">
    <text evidence="7">The sequence shown here is derived from an EMBL/GenBank/DDBJ whole genome shotgun (WGS) entry which is preliminary data.</text>
</comment>
<dbReference type="InterPro" id="IPR002797">
    <property type="entry name" value="Polysacc_synth"/>
</dbReference>
<dbReference type="Pfam" id="PF01943">
    <property type="entry name" value="Polysacc_synt"/>
    <property type="match status" value="1"/>
</dbReference>
<feature type="transmembrane region" description="Helical" evidence="6">
    <location>
        <begin position="122"/>
        <end position="146"/>
    </location>
</feature>
<feature type="transmembrane region" description="Helical" evidence="6">
    <location>
        <begin position="158"/>
        <end position="176"/>
    </location>
</feature>